<dbReference type="InterPro" id="IPR036005">
    <property type="entry name" value="Creatinase/aminopeptidase-like"/>
</dbReference>
<dbReference type="InterPro" id="IPR002467">
    <property type="entry name" value="Pept_M24A_MAP1"/>
</dbReference>
<dbReference type="CDD" id="cd01086">
    <property type="entry name" value="MetAP1"/>
    <property type="match status" value="1"/>
</dbReference>
<dbReference type="GO" id="GO:0005829">
    <property type="term" value="C:cytosol"/>
    <property type="evidence" value="ECO:0007669"/>
    <property type="project" value="TreeGrafter"/>
</dbReference>
<sequence>MFRRGESIQVKSPDQLAVMRRAGLVVALTLQAVTAAVRPGVTTRELDSIARDCIKSNNATPSFLGYHGFPAVICTSVNEEVVHGIPGERVLADGDLVSIDCGAIVDGWHGDAAVSVPVGEVTAAVLALSAATEAAMWAGLEQVRAGNRLSDIGNAVEIAINAAGDYGVVEDYTGHGIGTSMHMHPPIPNHGKPGKGPLLKVGMAFAIEPMATLGSPTVGVLADGWTVVALDGGSAAHWEHTVAITESGPWVLTALDEIHL</sequence>
<evidence type="ECO:0000256" key="4">
    <source>
        <dbReference type="ARBA" id="ARBA00022801"/>
    </source>
</evidence>
<reference evidence="6" key="1">
    <citation type="submission" date="2020-05" db="EMBL/GenBank/DDBJ databases">
        <authorList>
            <person name="Chiriac C."/>
            <person name="Salcher M."/>
            <person name="Ghai R."/>
            <person name="Kavagutti S V."/>
        </authorList>
    </citation>
    <scope>NUCLEOTIDE SEQUENCE</scope>
</reference>
<dbReference type="PROSITE" id="PS00680">
    <property type="entry name" value="MAP_1"/>
    <property type="match status" value="1"/>
</dbReference>
<evidence type="ECO:0000256" key="3">
    <source>
        <dbReference type="ARBA" id="ARBA00022723"/>
    </source>
</evidence>
<name>A0A6J6MMJ0_9ZZZZ</name>
<dbReference type="HAMAP" id="MF_01974">
    <property type="entry name" value="MetAP_1"/>
    <property type="match status" value="1"/>
</dbReference>
<dbReference type="GO" id="GO:0006508">
    <property type="term" value="P:proteolysis"/>
    <property type="evidence" value="ECO:0007669"/>
    <property type="project" value="UniProtKB-KW"/>
</dbReference>
<dbReference type="Gene3D" id="3.90.230.10">
    <property type="entry name" value="Creatinase/methionine aminopeptidase superfamily"/>
    <property type="match status" value="1"/>
</dbReference>
<keyword evidence="1" id="KW-0031">Aminopeptidase</keyword>
<keyword evidence="2" id="KW-0645">Protease</keyword>
<keyword evidence="4" id="KW-0378">Hydrolase</keyword>
<protein>
    <submittedName>
        <fullName evidence="6">Unannotated protein</fullName>
    </submittedName>
</protein>
<keyword evidence="3" id="KW-0479">Metal-binding</keyword>
<dbReference type="NCBIfam" id="TIGR00500">
    <property type="entry name" value="met_pdase_I"/>
    <property type="match status" value="1"/>
</dbReference>
<evidence type="ECO:0000313" key="6">
    <source>
        <dbReference type="EMBL" id="CAB4674124.1"/>
    </source>
</evidence>
<evidence type="ECO:0000259" key="5">
    <source>
        <dbReference type="Pfam" id="PF00557"/>
    </source>
</evidence>
<feature type="domain" description="Peptidase M24" evidence="5">
    <location>
        <begin position="18"/>
        <end position="246"/>
    </location>
</feature>
<gene>
    <name evidence="6" type="ORF">UFOPK2310_00785</name>
</gene>
<dbReference type="PANTHER" id="PTHR43330">
    <property type="entry name" value="METHIONINE AMINOPEPTIDASE"/>
    <property type="match status" value="1"/>
</dbReference>
<dbReference type="Pfam" id="PF00557">
    <property type="entry name" value="Peptidase_M24"/>
    <property type="match status" value="1"/>
</dbReference>
<dbReference type="GO" id="GO:0046872">
    <property type="term" value="F:metal ion binding"/>
    <property type="evidence" value="ECO:0007669"/>
    <property type="project" value="UniProtKB-KW"/>
</dbReference>
<dbReference type="AlphaFoldDB" id="A0A6J6MMJ0"/>
<proteinExistence type="inferred from homology"/>
<organism evidence="6">
    <name type="scientific">freshwater metagenome</name>
    <dbReference type="NCBI Taxonomy" id="449393"/>
    <lineage>
        <taxon>unclassified sequences</taxon>
        <taxon>metagenomes</taxon>
        <taxon>ecological metagenomes</taxon>
    </lineage>
</organism>
<dbReference type="PRINTS" id="PR00599">
    <property type="entry name" value="MAPEPTIDASE"/>
</dbReference>
<evidence type="ECO:0000256" key="2">
    <source>
        <dbReference type="ARBA" id="ARBA00022670"/>
    </source>
</evidence>
<dbReference type="PANTHER" id="PTHR43330:SF27">
    <property type="entry name" value="METHIONINE AMINOPEPTIDASE"/>
    <property type="match status" value="1"/>
</dbReference>
<evidence type="ECO:0000256" key="1">
    <source>
        <dbReference type="ARBA" id="ARBA00022438"/>
    </source>
</evidence>
<dbReference type="InterPro" id="IPR000994">
    <property type="entry name" value="Pept_M24"/>
</dbReference>
<dbReference type="SUPFAM" id="SSF55920">
    <property type="entry name" value="Creatinase/aminopeptidase"/>
    <property type="match status" value="1"/>
</dbReference>
<dbReference type="EMBL" id="CAEZWW010000082">
    <property type="protein sequence ID" value="CAB4674124.1"/>
    <property type="molecule type" value="Genomic_DNA"/>
</dbReference>
<accession>A0A6J6MMJ0</accession>
<dbReference type="GO" id="GO:0070006">
    <property type="term" value="F:metalloaminopeptidase activity"/>
    <property type="evidence" value="ECO:0007669"/>
    <property type="project" value="InterPro"/>
</dbReference>
<dbReference type="InterPro" id="IPR001714">
    <property type="entry name" value="Pept_M24_MAP"/>
</dbReference>